<protein>
    <recommendedName>
        <fullName evidence="1">Fatty acyl-CoA reductase C-terminal domain-containing protein</fullName>
    </recommendedName>
</protein>
<dbReference type="InterPro" id="IPR033640">
    <property type="entry name" value="FAR_C"/>
</dbReference>
<gene>
    <name evidence="2" type="ORF">MNOR_LOCUS31942</name>
</gene>
<evidence type="ECO:0000313" key="2">
    <source>
        <dbReference type="EMBL" id="CAL4157563.1"/>
    </source>
</evidence>
<evidence type="ECO:0000313" key="3">
    <source>
        <dbReference type="Proteomes" id="UP001497623"/>
    </source>
</evidence>
<evidence type="ECO:0000259" key="1">
    <source>
        <dbReference type="Pfam" id="PF03015"/>
    </source>
</evidence>
<dbReference type="PANTHER" id="PTHR11011">
    <property type="entry name" value="MALE STERILITY PROTEIN 2-RELATED"/>
    <property type="match status" value="1"/>
</dbReference>
<dbReference type="EMBL" id="CAXKWB010042291">
    <property type="protein sequence ID" value="CAL4157563.1"/>
    <property type="molecule type" value="Genomic_DNA"/>
</dbReference>
<reference evidence="2 3" key="1">
    <citation type="submission" date="2024-05" db="EMBL/GenBank/DDBJ databases">
        <authorList>
            <person name="Wallberg A."/>
        </authorList>
    </citation>
    <scope>NUCLEOTIDE SEQUENCE [LARGE SCALE GENOMIC DNA]</scope>
</reference>
<keyword evidence="3" id="KW-1185">Reference proteome</keyword>
<organism evidence="2 3">
    <name type="scientific">Meganyctiphanes norvegica</name>
    <name type="common">Northern krill</name>
    <name type="synonym">Thysanopoda norvegica</name>
    <dbReference type="NCBI Taxonomy" id="48144"/>
    <lineage>
        <taxon>Eukaryota</taxon>
        <taxon>Metazoa</taxon>
        <taxon>Ecdysozoa</taxon>
        <taxon>Arthropoda</taxon>
        <taxon>Crustacea</taxon>
        <taxon>Multicrustacea</taxon>
        <taxon>Malacostraca</taxon>
        <taxon>Eumalacostraca</taxon>
        <taxon>Eucarida</taxon>
        <taxon>Euphausiacea</taxon>
        <taxon>Euphausiidae</taxon>
        <taxon>Meganyctiphanes</taxon>
    </lineage>
</organism>
<dbReference type="PANTHER" id="PTHR11011:SF45">
    <property type="entry name" value="FATTY ACYL-COA REDUCTASE CG8306-RELATED"/>
    <property type="match status" value="1"/>
</dbReference>
<dbReference type="AlphaFoldDB" id="A0AAV2S3K5"/>
<comment type="caution">
    <text evidence="2">The sequence shown here is derived from an EMBL/GenBank/DDBJ whole genome shotgun (WGS) entry which is preliminary data.</text>
</comment>
<dbReference type="InterPro" id="IPR026055">
    <property type="entry name" value="FAR"/>
</dbReference>
<dbReference type="GO" id="GO:0080019">
    <property type="term" value="F:alcohol-forming very long-chain fatty acyl-CoA reductase activity"/>
    <property type="evidence" value="ECO:0007669"/>
    <property type="project" value="InterPro"/>
</dbReference>
<dbReference type="Proteomes" id="UP001497623">
    <property type="component" value="Unassembled WGS sequence"/>
</dbReference>
<proteinExistence type="predicted"/>
<dbReference type="GO" id="GO:0035336">
    <property type="term" value="P:long-chain fatty-acyl-CoA metabolic process"/>
    <property type="evidence" value="ECO:0007669"/>
    <property type="project" value="TreeGrafter"/>
</dbReference>
<name>A0AAV2S3K5_MEGNR</name>
<accession>A0AAV2S3K5</accession>
<feature type="domain" description="Fatty acyl-CoA reductase C-terminal" evidence="1">
    <location>
        <begin position="118"/>
        <end position="204"/>
    </location>
</feature>
<feature type="non-terminal residue" evidence="2">
    <location>
        <position position="284"/>
    </location>
</feature>
<dbReference type="CDD" id="cd09071">
    <property type="entry name" value="FAR_C"/>
    <property type="match status" value="1"/>
</dbReference>
<sequence length="284" mass="32278">MYLLSKKIVNSTQAVLRRSSLLLTFDAPPHPILLPTQSSSPSNPPLPPGSGIKLMGNEIIVHTLRSSVLINSDIEYYGIKINPIKYVFKILKFSRKTQSRKKKILEMGYFYDKKITGVVAYIVLPPLGKWHQAVKLYNRMQKALSVLQYFMLDTWTFHNTNTRSLYQSLCPVDKERFNFDASQLDWNEYIQTYQLGVKQYIMKEPLNTLNDGQRAMNRMYWIDCIVRLILMFGAWCIVSSDSACGLYSAFFDGVSYLLSCAPVLVAAEDVNILGSTTAEVNLGS</sequence>
<dbReference type="Pfam" id="PF03015">
    <property type="entry name" value="Sterile"/>
    <property type="match status" value="1"/>
</dbReference>
<dbReference type="GO" id="GO:0005777">
    <property type="term" value="C:peroxisome"/>
    <property type="evidence" value="ECO:0007669"/>
    <property type="project" value="TreeGrafter"/>
</dbReference>